<accession>A0A080LUF9</accession>
<sequence>MTVIGAEAVLALAPDASSANAARALVMPARWPVLGANDVAVWGACQGSGSKPYQTQVGITGATPVFRCSCPSRKFPCKHALALLLLRAKQEELFTQTDAPAWVSEWLSTRAEKERKKEEKQRQETATPVDPEVAEQRDLKRQAQRWSRIEGAATELQAWLYDQIGRGLGAIGDEQLAGWHTMAAHMVDAQAAGLALRVREAAQGIRRGTDWPERLLHRLGLLYLLCTAIRRRAELSPEMQAELRTIAGWPYEKSEVLSTGKRLADQWTVLGQIREENEDHLTERRVWLHGQNSGRRALLLEHAFAGKGFEQSWLNGSTVEATLAFFPGTSMLRALVAEVTASAQTRWPDSTLSAEWRTVAERVASSPWVRLHPMVLSAAVPLRAGDHTFLLVEGQTVALHLGDDDTWRLLAYSGGQPLAMMGEWDGLALRPLSAWGVDGLWQRSPE</sequence>
<proteinExistence type="predicted"/>
<gene>
    <name evidence="4" type="ORF">AW09_002677</name>
</gene>
<dbReference type="InterPro" id="IPR007527">
    <property type="entry name" value="Znf_SWIM"/>
</dbReference>
<dbReference type="Pfam" id="PF04434">
    <property type="entry name" value="SWIM"/>
    <property type="match status" value="1"/>
</dbReference>
<dbReference type="EMBL" id="JDVG02000433">
    <property type="protein sequence ID" value="KFB72138.1"/>
    <property type="molecule type" value="Genomic_DNA"/>
</dbReference>
<evidence type="ECO:0000256" key="1">
    <source>
        <dbReference type="PROSITE-ProRule" id="PRU00325"/>
    </source>
</evidence>
<name>A0A080LUF9_9PROT</name>
<feature type="region of interest" description="Disordered" evidence="2">
    <location>
        <begin position="111"/>
        <end position="137"/>
    </location>
</feature>
<evidence type="ECO:0000313" key="5">
    <source>
        <dbReference type="Proteomes" id="UP000020077"/>
    </source>
</evidence>
<comment type="caution">
    <text evidence="4">The sequence shown here is derived from an EMBL/GenBank/DDBJ whole genome shotgun (WGS) entry which is preliminary data.</text>
</comment>
<dbReference type="PROSITE" id="PS50966">
    <property type="entry name" value="ZF_SWIM"/>
    <property type="match status" value="1"/>
</dbReference>
<feature type="domain" description="SWIM-type" evidence="3">
    <location>
        <begin position="53"/>
        <end position="88"/>
    </location>
</feature>
<protein>
    <recommendedName>
        <fullName evidence="3">SWIM-type domain-containing protein</fullName>
    </recommendedName>
</protein>
<keyword evidence="1" id="KW-0862">Zinc</keyword>
<dbReference type="Proteomes" id="UP000020077">
    <property type="component" value="Unassembled WGS sequence"/>
</dbReference>
<keyword evidence="1" id="KW-0863">Zinc-finger</keyword>
<evidence type="ECO:0000256" key="2">
    <source>
        <dbReference type="SAM" id="MobiDB-lite"/>
    </source>
</evidence>
<dbReference type="AlphaFoldDB" id="A0A080LUF9"/>
<reference evidence="4 5" key="1">
    <citation type="submission" date="2014-02" db="EMBL/GenBank/DDBJ databases">
        <title>Expanding our view of genomic diversity in Candidatus Accumulibacter clades.</title>
        <authorList>
            <person name="Skennerton C.T."/>
            <person name="Barr J.J."/>
            <person name="Slater F.R."/>
            <person name="Bond P.L."/>
            <person name="Tyson G.W."/>
        </authorList>
    </citation>
    <scope>NUCLEOTIDE SEQUENCE [LARGE SCALE GENOMIC DNA]</scope>
    <source>
        <strain evidence="5">BA-91</strain>
    </source>
</reference>
<feature type="compositionally biased region" description="Basic and acidic residues" evidence="2">
    <location>
        <begin position="111"/>
        <end position="123"/>
    </location>
</feature>
<keyword evidence="1" id="KW-0479">Metal-binding</keyword>
<organism evidence="4 5">
    <name type="scientific">Candidatus Accumulibacter phosphatis</name>
    <dbReference type="NCBI Taxonomy" id="327160"/>
    <lineage>
        <taxon>Bacteria</taxon>
        <taxon>Pseudomonadati</taxon>
        <taxon>Pseudomonadota</taxon>
        <taxon>Betaproteobacteria</taxon>
        <taxon>Candidatus Accumulibacter</taxon>
    </lineage>
</organism>
<evidence type="ECO:0000313" key="4">
    <source>
        <dbReference type="EMBL" id="KFB72138.1"/>
    </source>
</evidence>
<dbReference type="GO" id="GO:0008270">
    <property type="term" value="F:zinc ion binding"/>
    <property type="evidence" value="ECO:0007669"/>
    <property type="project" value="UniProtKB-KW"/>
</dbReference>
<evidence type="ECO:0000259" key="3">
    <source>
        <dbReference type="PROSITE" id="PS50966"/>
    </source>
</evidence>